<dbReference type="Gene3D" id="3.40.50.2300">
    <property type="match status" value="1"/>
</dbReference>
<accession>A0A497UH44</accession>
<sequence>MPPTDKQERMKPTFRCGTRKAIDELSEELNIPHNSSMQDWSYTEGNPDDIEKYISHYYLTTDDDKKFVLMEIIIQATEDQNTEELFIKYCETIKPILEANFKLHEFTIHYWACFDNENIDDCWKIATLMRQLWTDKSKLKLLFVCTVNRMRSATAHKIYEDDKRFEVKSAGTDKSANTVISDEILSWADSIIVMEKHHRNFIRQKFPEIYKNKKIVCLYIPDDYDYMQAELIDILKNKVEDVYRRRLI</sequence>
<name>A0A497UH44_9FLAO</name>
<keyword evidence="3" id="KW-1185">Reference proteome</keyword>
<reference evidence="1 3" key="1">
    <citation type="submission" date="2017-12" db="EMBL/GenBank/DDBJ databases">
        <title>Genomic Encyclopedia of Type Strains, Phase III (KMG-III): the genomes of soil and plant-associated and newly described type strains.</title>
        <authorList>
            <person name="Whitman W."/>
        </authorList>
    </citation>
    <scope>NUCLEOTIDE SEQUENCE [LARGE SCALE GENOMIC DNA]</scope>
    <source>
        <strain evidence="1 3">IP-10</strain>
    </source>
</reference>
<dbReference type="EMBL" id="RCCB01000011">
    <property type="protein sequence ID" value="RLJ30200.1"/>
    <property type="molecule type" value="Genomic_DNA"/>
</dbReference>
<evidence type="ECO:0008006" key="5">
    <source>
        <dbReference type="Google" id="ProtNLM"/>
    </source>
</evidence>
<dbReference type="AlphaFoldDB" id="A0A497UH44"/>
<comment type="caution">
    <text evidence="2">The sequence shown here is derived from an EMBL/GenBank/DDBJ whole genome shotgun (WGS) entry which is preliminary data.</text>
</comment>
<evidence type="ECO:0000313" key="1">
    <source>
        <dbReference type="EMBL" id="PKW21162.1"/>
    </source>
</evidence>
<evidence type="ECO:0000313" key="4">
    <source>
        <dbReference type="Proteomes" id="UP000275027"/>
    </source>
</evidence>
<dbReference type="Proteomes" id="UP000275027">
    <property type="component" value="Unassembled WGS sequence"/>
</dbReference>
<proteinExistence type="predicted"/>
<dbReference type="Proteomes" id="UP000233767">
    <property type="component" value="Unassembled WGS sequence"/>
</dbReference>
<gene>
    <name evidence="1" type="ORF">B0G92_2446</name>
    <name evidence="2" type="ORF">CLV50_1604</name>
</gene>
<evidence type="ECO:0000313" key="2">
    <source>
        <dbReference type="EMBL" id="RLJ30200.1"/>
    </source>
</evidence>
<dbReference type="InterPro" id="IPR036196">
    <property type="entry name" value="Ptyr_pPase_sf"/>
</dbReference>
<reference evidence="2 4" key="2">
    <citation type="submission" date="2018-10" db="EMBL/GenBank/DDBJ databases">
        <title>Genomic Encyclopedia of Archaeal and Bacterial Type Strains, Phase II (KMG-II): from individual species to whole genera.</title>
        <authorList>
            <person name="Goeker M."/>
        </authorList>
    </citation>
    <scope>NUCLEOTIDE SEQUENCE [LARGE SCALE GENOMIC DNA]</scope>
    <source>
        <strain evidence="2 4">DSM 21886</strain>
    </source>
</reference>
<dbReference type="SUPFAM" id="SSF52788">
    <property type="entry name" value="Phosphotyrosine protein phosphatases I"/>
    <property type="match status" value="1"/>
</dbReference>
<organism evidence="2 4">
    <name type="scientific">Flavobacterium lindanitolerans</name>
    <dbReference type="NCBI Taxonomy" id="428988"/>
    <lineage>
        <taxon>Bacteria</taxon>
        <taxon>Pseudomonadati</taxon>
        <taxon>Bacteroidota</taxon>
        <taxon>Flavobacteriia</taxon>
        <taxon>Flavobacteriales</taxon>
        <taxon>Flavobacteriaceae</taxon>
        <taxon>Flavobacterium</taxon>
    </lineage>
</organism>
<dbReference type="EMBL" id="PJND01000008">
    <property type="protein sequence ID" value="PKW21162.1"/>
    <property type="molecule type" value="Genomic_DNA"/>
</dbReference>
<evidence type="ECO:0000313" key="3">
    <source>
        <dbReference type="Proteomes" id="UP000233767"/>
    </source>
</evidence>
<protein>
    <recommendedName>
        <fullName evidence="5">Phosphotyrosine protein phosphatase I domain-containing protein</fullName>
    </recommendedName>
</protein>